<organism evidence="3 4">
    <name type="scientific">Flavobacterium hiemivividum</name>
    <dbReference type="NCBI Taxonomy" id="2541734"/>
    <lineage>
        <taxon>Bacteria</taxon>
        <taxon>Pseudomonadati</taxon>
        <taxon>Bacteroidota</taxon>
        <taxon>Flavobacteriia</taxon>
        <taxon>Flavobacteriales</taxon>
        <taxon>Flavobacteriaceae</taxon>
        <taxon>Flavobacterium</taxon>
    </lineage>
</organism>
<dbReference type="SMART" id="SM00448">
    <property type="entry name" value="REC"/>
    <property type="match status" value="1"/>
</dbReference>
<dbReference type="CDD" id="cd00156">
    <property type="entry name" value="REC"/>
    <property type="match status" value="1"/>
</dbReference>
<proteinExistence type="predicted"/>
<dbReference type="Gene3D" id="3.30.450.20">
    <property type="entry name" value="PAS domain"/>
    <property type="match status" value="1"/>
</dbReference>
<keyword evidence="4" id="KW-1185">Reference proteome</keyword>
<dbReference type="SUPFAM" id="SSF55785">
    <property type="entry name" value="PYP-like sensor domain (PAS domain)"/>
    <property type="match status" value="1"/>
</dbReference>
<dbReference type="AlphaFoldDB" id="A0A4R5CS49"/>
<dbReference type="Proteomes" id="UP000294597">
    <property type="component" value="Unassembled WGS sequence"/>
</dbReference>
<evidence type="ECO:0000256" key="1">
    <source>
        <dbReference type="PROSITE-ProRule" id="PRU00169"/>
    </source>
</evidence>
<comment type="caution">
    <text evidence="3">The sequence shown here is derived from an EMBL/GenBank/DDBJ whole genome shotgun (WGS) entry which is preliminary data.</text>
</comment>
<evidence type="ECO:0000259" key="2">
    <source>
        <dbReference type="PROSITE" id="PS50110"/>
    </source>
</evidence>
<dbReference type="SUPFAM" id="SSF52172">
    <property type="entry name" value="CheY-like"/>
    <property type="match status" value="1"/>
</dbReference>
<dbReference type="CDD" id="cd00130">
    <property type="entry name" value="PAS"/>
    <property type="match status" value="1"/>
</dbReference>
<dbReference type="GO" id="GO:0000156">
    <property type="term" value="F:phosphorelay response regulator activity"/>
    <property type="evidence" value="ECO:0007669"/>
    <property type="project" value="TreeGrafter"/>
</dbReference>
<dbReference type="EMBL" id="SMFO01000017">
    <property type="protein sequence ID" value="TDE01254.1"/>
    <property type="molecule type" value="Genomic_DNA"/>
</dbReference>
<feature type="domain" description="Response regulatory" evidence="2">
    <location>
        <begin position="12"/>
        <end position="130"/>
    </location>
</feature>
<gene>
    <name evidence="3" type="ORF">E0F98_15125</name>
</gene>
<dbReference type="NCBIfam" id="TIGR00229">
    <property type="entry name" value="sensory_box"/>
    <property type="match status" value="1"/>
</dbReference>
<dbReference type="InterPro" id="IPR051271">
    <property type="entry name" value="2C-system_Tx_regulators"/>
</dbReference>
<dbReference type="Pfam" id="PF00072">
    <property type="entry name" value="Response_reg"/>
    <property type="match status" value="1"/>
</dbReference>
<protein>
    <submittedName>
        <fullName evidence="3">Response regulator</fullName>
    </submittedName>
</protein>
<dbReference type="PANTHER" id="PTHR45526">
    <property type="entry name" value="TRANSCRIPTIONAL REGULATORY PROTEIN DPIA"/>
    <property type="match status" value="1"/>
</dbReference>
<reference evidence="3 4" key="1">
    <citation type="submission" date="2019-03" db="EMBL/GenBank/DDBJ databases">
        <title>Flavobacterium TSA-D2 sp. nov., isolated from arctic soil.</title>
        <authorList>
            <person name="Chaudhary D.K."/>
        </authorList>
    </citation>
    <scope>NUCLEOTIDE SEQUENCE [LARGE SCALE GENOMIC DNA]</scope>
    <source>
        <strain evidence="3 4">TSA-D2</strain>
    </source>
</reference>
<dbReference type="SMART" id="SM00091">
    <property type="entry name" value="PAS"/>
    <property type="match status" value="1"/>
</dbReference>
<dbReference type="Pfam" id="PF13188">
    <property type="entry name" value="PAS_8"/>
    <property type="match status" value="1"/>
</dbReference>
<accession>A0A4R5CS49</accession>
<evidence type="ECO:0000313" key="4">
    <source>
        <dbReference type="Proteomes" id="UP000294597"/>
    </source>
</evidence>
<dbReference type="InterPro" id="IPR001789">
    <property type="entry name" value="Sig_transdc_resp-reg_receiver"/>
</dbReference>
<feature type="modified residue" description="4-aspartylphosphate" evidence="1">
    <location>
        <position position="65"/>
    </location>
</feature>
<dbReference type="PANTHER" id="PTHR45526:SF1">
    <property type="entry name" value="TRANSCRIPTIONAL REGULATORY PROTEIN DCUR-RELATED"/>
    <property type="match status" value="1"/>
</dbReference>
<dbReference type="InterPro" id="IPR000014">
    <property type="entry name" value="PAS"/>
</dbReference>
<evidence type="ECO:0000313" key="3">
    <source>
        <dbReference type="EMBL" id="TDE01254.1"/>
    </source>
</evidence>
<dbReference type="PROSITE" id="PS50110">
    <property type="entry name" value="RESPONSE_REGULATORY"/>
    <property type="match status" value="1"/>
</dbReference>
<sequence>MQQIDQYSENLSVLIIEDNEGDFVLIEDYLIEKFKLATINRCSDFASSINFIQDSKEKISVILLDLNLPDLKGLELINSVLAYDFQIPIVILTGYSDLSMARSSLRMGIYDYLVKDEMNPAILHKTIIFALNRSSYINQIADEKRNYENLFNFSPQPTWLLDPTSLRILYANLAAQSKYGYALDDFLKMTFLELHPAEEEQTIKHKLIAQEDEDIRNHFTHFLSNGKEIKVDVYFKEISSLSNIGLIVQSNDVSEILKHISTIEIQNTKLRDIAWTQSHVVRAPLARILGIINLIEDEKENFDEILFWIKQLRISSNEMDDIVKKIVEQSNHIDQE</sequence>
<dbReference type="Gene3D" id="3.40.50.2300">
    <property type="match status" value="1"/>
</dbReference>
<dbReference type="RefSeq" id="WP_132112961.1">
    <property type="nucleotide sequence ID" value="NZ_SMFO01000017.1"/>
</dbReference>
<dbReference type="InterPro" id="IPR011006">
    <property type="entry name" value="CheY-like_superfamily"/>
</dbReference>
<keyword evidence="1" id="KW-0597">Phosphoprotein</keyword>
<name>A0A4R5CS49_9FLAO</name>
<dbReference type="InterPro" id="IPR035965">
    <property type="entry name" value="PAS-like_dom_sf"/>
</dbReference>